<keyword evidence="5 7" id="KW-1133">Transmembrane helix</keyword>
<dbReference type="RefSeq" id="WP_057779509.1">
    <property type="nucleotide sequence ID" value="NZ_JAGGJQ010000009.1"/>
</dbReference>
<keyword evidence="4 7" id="KW-0812">Transmembrane</keyword>
<organism evidence="8 10">
    <name type="scientific">Formosa algae</name>
    <dbReference type="NCBI Taxonomy" id="225843"/>
    <lineage>
        <taxon>Bacteria</taxon>
        <taxon>Pseudomonadati</taxon>
        <taxon>Bacteroidota</taxon>
        <taxon>Flavobacteriia</taxon>
        <taxon>Flavobacteriales</taxon>
        <taxon>Flavobacteriaceae</taxon>
        <taxon>Formosa</taxon>
    </lineage>
</organism>
<dbReference type="GO" id="GO:0005886">
    <property type="term" value="C:plasma membrane"/>
    <property type="evidence" value="ECO:0007669"/>
    <property type="project" value="UniProtKB-SubCell"/>
</dbReference>
<feature type="transmembrane region" description="Helical" evidence="7">
    <location>
        <begin position="184"/>
        <end position="205"/>
    </location>
</feature>
<dbReference type="AlphaFoldDB" id="A0A9X0YPN9"/>
<reference evidence="8" key="1">
    <citation type="submission" date="2021-03" db="EMBL/GenBank/DDBJ databases">
        <title>Genomic Encyclopedia of Type Strains, Phase IV (KMG-IV): sequencing the most valuable type-strain genomes for metagenomic binning, comparative biology and taxonomic classification.</title>
        <authorList>
            <person name="Goeker M."/>
        </authorList>
    </citation>
    <scope>NUCLEOTIDE SEQUENCE</scope>
    <source>
        <strain evidence="8">DSM 15523</strain>
        <strain evidence="9 11">DSM 16476</strain>
    </source>
</reference>
<dbReference type="PANTHER" id="PTHR33508:SF1">
    <property type="entry name" value="UPF0056 MEMBRANE PROTEIN YHCE"/>
    <property type="match status" value="1"/>
</dbReference>
<feature type="transmembrane region" description="Helical" evidence="7">
    <location>
        <begin position="74"/>
        <end position="93"/>
    </location>
</feature>
<protein>
    <recommendedName>
        <fullName evidence="7">UPF0056 membrane protein</fullName>
    </recommendedName>
</protein>
<accession>A0A9X0YPN9</accession>
<feature type="transmembrane region" description="Helical" evidence="7">
    <location>
        <begin position="147"/>
        <end position="163"/>
    </location>
</feature>
<name>A0A9X0YPN9_9FLAO</name>
<feature type="transmembrane region" description="Helical" evidence="7">
    <location>
        <begin position="39"/>
        <end position="62"/>
    </location>
</feature>
<gene>
    <name evidence="8" type="ORF">J2Z56_003009</name>
    <name evidence="9" type="ORF">J2Z57_002957</name>
</gene>
<dbReference type="EMBL" id="JAGGJQ010000009">
    <property type="protein sequence ID" value="MBP1841077.1"/>
    <property type="molecule type" value="Genomic_DNA"/>
</dbReference>
<keyword evidence="11" id="KW-1185">Reference proteome</keyword>
<evidence type="ECO:0000313" key="9">
    <source>
        <dbReference type="EMBL" id="MDQ0336503.1"/>
    </source>
</evidence>
<feature type="transmembrane region" description="Helical" evidence="7">
    <location>
        <begin position="6"/>
        <end position="27"/>
    </location>
</feature>
<evidence type="ECO:0000313" key="11">
    <source>
        <dbReference type="Proteomes" id="UP001231587"/>
    </source>
</evidence>
<dbReference type="OrthoDB" id="21094at2"/>
<keyword evidence="6 7" id="KW-0472">Membrane</keyword>
<evidence type="ECO:0000313" key="10">
    <source>
        <dbReference type="Proteomes" id="UP001138672"/>
    </source>
</evidence>
<proteinExistence type="inferred from homology"/>
<dbReference type="Proteomes" id="UP001138672">
    <property type="component" value="Unassembled WGS sequence"/>
</dbReference>
<evidence type="ECO:0000256" key="1">
    <source>
        <dbReference type="ARBA" id="ARBA00004651"/>
    </source>
</evidence>
<evidence type="ECO:0000256" key="5">
    <source>
        <dbReference type="ARBA" id="ARBA00022989"/>
    </source>
</evidence>
<evidence type="ECO:0000256" key="4">
    <source>
        <dbReference type="ARBA" id="ARBA00022692"/>
    </source>
</evidence>
<evidence type="ECO:0000256" key="3">
    <source>
        <dbReference type="ARBA" id="ARBA00022475"/>
    </source>
</evidence>
<evidence type="ECO:0000256" key="6">
    <source>
        <dbReference type="ARBA" id="ARBA00023136"/>
    </source>
</evidence>
<dbReference type="NCBIfam" id="TIGR00427">
    <property type="entry name" value="NAAT family transporter"/>
    <property type="match status" value="1"/>
</dbReference>
<dbReference type="PANTHER" id="PTHR33508">
    <property type="entry name" value="UPF0056 MEMBRANE PROTEIN YHCE"/>
    <property type="match status" value="1"/>
</dbReference>
<dbReference type="Proteomes" id="UP001231587">
    <property type="component" value="Unassembled WGS sequence"/>
</dbReference>
<dbReference type="NCBIfam" id="NF008228">
    <property type="entry name" value="PRK10995.1"/>
    <property type="match status" value="1"/>
</dbReference>
<evidence type="ECO:0000256" key="2">
    <source>
        <dbReference type="ARBA" id="ARBA00009784"/>
    </source>
</evidence>
<dbReference type="EMBL" id="JAUSUU010000009">
    <property type="protein sequence ID" value="MDQ0336503.1"/>
    <property type="molecule type" value="Genomic_DNA"/>
</dbReference>
<feature type="transmembrane region" description="Helical" evidence="7">
    <location>
        <begin position="113"/>
        <end position="135"/>
    </location>
</feature>
<keyword evidence="3" id="KW-1003">Cell membrane</keyword>
<comment type="caution">
    <text evidence="8">The sequence shown here is derived from an EMBL/GenBank/DDBJ whole genome shotgun (WGS) entry which is preliminary data.</text>
</comment>
<dbReference type="Pfam" id="PF01914">
    <property type="entry name" value="MarC"/>
    <property type="match status" value="1"/>
</dbReference>
<evidence type="ECO:0000256" key="7">
    <source>
        <dbReference type="RuleBase" id="RU362048"/>
    </source>
</evidence>
<sequence length="210" mass="22834">MELFLATFGALFSIMNPLGTVPVFVGLSLENTKKERAVIAFWTSLNACIILLLSFFAGKYILSFFGISIDALKIAGGLIIASSGFALLTGKFAEHKGMKRKRVEEDIRSRNEISLTPLAIPMLAGPGTISLLITYNQEFQELQDKGIIIGALLFTTICIYLILKSSYLIVKFLGASGINALSRIIGFIVIAIGIEYIISSVVNIISHLNL</sequence>
<comment type="subcellular location">
    <subcellularLocation>
        <location evidence="1 7">Cell membrane</location>
        <topology evidence="1 7">Multi-pass membrane protein</topology>
    </subcellularLocation>
</comment>
<comment type="similarity">
    <text evidence="2 7">Belongs to the UPF0056 (MarC) family.</text>
</comment>
<dbReference type="InterPro" id="IPR002771">
    <property type="entry name" value="Multi_antbiot-R_MarC"/>
</dbReference>
<evidence type="ECO:0000313" key="8">
    <source>
        <dbReference type="EMBL" id="MBP1841077.1"/>
    </source>
</evidence>